<evidence type="ECO:0000256" key="1">
    <source>
        <dbReference type="SAM" id="Phobius"/>
    </source>
</evidence>
<gene>
    <name evidence="2" type="ORF">NE536_12255</name>
</gene>
<protein>
    <submittedName>
        <fullName evidence="2">DUF4279 domain-containing protein</fullName>
    </submittedName>
</protein>
<dbReference type="Proteomes" id="UP001155604">
    <property type="component" value="Unassembled WGS sequence"/>
</dbReference>
<dbReference type="InterPro" id="IPR025459">
    <property type="entry name" value="DUF4279"/>
</dbReference>
<organism evidence="2 3">
    <name type="scientific">Shewanella septentrionalis</name>
    <dbReference type="NCBI Taxonomy" id="2952223"/>
    <lineage>
        <taxon>Bacteria</taxon>
        <taxon>Pseudomonadati</taxon>
        <taxon>Pseudomonadota</taxon>
        <taxon>Gammaproteobacteria</taxon>
        <taxon>Alteromonadales</taxon>
        <taxon>Shewanellaceae</taxon>
        <taxon>Shewanella</taxon>
    </lineage>
</organism>
<sequence>MCAFLFFYGRQRYAALAIFSSALGPFMGAFEYSQATLRIFGDDLIPEDVSNLLGGTATKSKKKGDEDVSKISGKVRIAKTGSWHFQAKKREPEDLNAQIEAILSQLTSDLAIWKKLYQSYKVDMFCGLFMGNWNDGFSLSPEIMLALGQRGIVLSLDVYSGSDD</sequence>
<keyword evidence="1" id="KW-0472">Membrane</keyword>
<proteinExistence type="predicted"/>
<keyword evidence="3" id="KW-1185">Reference proteome</keyword>
<evidence type="ECO:0000313" key="2">
    <source>
        <dbReference type="EMBL" id="MCT7946125.1"/>
    </source>
</evidence>
<comment type="caution">
    <text evidence="2">The sequence shown here is derived from an EMBL/GenBank/DDBJ whole genome shotgun (WGS) entry which is preliminary data.</text>
</comment>
<dbReference type="AlphaFoldDB" id="A0A9X2WVA0"/>
<accession>A0A9X2WVA0</accession>
<evidence type="ECO:0000313" key="3">
    <source>
        <dbReference type="Proteomes" id="UP001155604"/>
    </source>
</evidence>
<dbReference type="Pfam" id="PF14106">
    <property type="entry name" value="DUF4279"/>
    <property type="match status" value="1"/>
</dbReference>
<reference evidence="2" key="1">
    <citation type="journal article" date="2023" name="Int. J. Syst. Evol. Microbiol.">
        <title>&lt;i&gt;Shewanella septentrionalis&lt;/i&gt; sp. nov. and &lt;i&gt;Shewanella holmiensis&lt;/i&gt; sp. nov., isolated from Baltic Sea water and sediments.</title>
        <authorList>
            <person name="Martin-Rodriguez A.J."/>
            <person name="Thorell K."/>
            <person name="Joffre E."/>
            <person name="Jensie-Markopoulos S."/>
            <person name="Moore E.R.B."/>
            <person name="Sjoling A."/>
        </authorList>
    </citation>
    <scope>NUCLEOTIDE SEQUENCE</scope>
    <source>
        <strain evidence="2">SP1W3</strain>
    </source>
</reference>
<name>A0A9X2WVA0_9GAMM</name>
<keyword evidence="1" id="KW-0812">Transmembrane</keyword>
<dbReference type="RefSeq" id="WP_261272852.1">
    <property type="nucleotide sequence ID" value="NZ_JAMTCC010000019.1"/>
</dbReference>
<dbReference type="EMBL" id="JAMTCC010000019">
    <property type="protein sequence ID" value="MCT7946125.1"/>
    <property type="molecule type" value="Genomic_DNA"/>
</dbReference>
<keyword evidence="1" id="KW-1133">Transmembrane helix</keyword>
<feature type="transmembrane region" description="Helical" evidence="1">
    <location>
        <begin position="12"/>
        <end position="30"/>
    </location>
</feature>